<keyword evidence="1" id="KW-1133">Transmembrane helix</keyword>
<evidence type="ECO:0000313" key="2">
    <source>
        <dbReference type="EMBL" id="RZQ51137.1"/>
    </source>
</evidence>
<evidence type="ECO:0000313" key="3">
    <source>
        <dbReference type="Proteomes" id="UP000291338"/>
    </source>
</evidence>
<reference evidence="2 3" key="1">
    <citation type="submission" date="2018-01" db="EMBL/GenBank/DDBJ databases">
        <title>Co-occurrence of chitin degradation, pigmentation and bioactivity in marine Pseudoalteromonas.</title>
        <authorList>
            <person name="Paulsen S."/>
            <person name="Gram L."/>
            <person name="Machado H."/>
        </authorList>
    </citation>
    <scope>NUCLEOTIDE SEQUENCE [LARGE SCALE GENOMIC DNA]</scope>
    <source>
        <strain evidence="2 3">S3898</strain>
    </source>
</reference>
<gene>
    <name evidence="2" type="ORF">C1E23_21215</name>
</gene>
<dbReference type="Proteomes" id="UP000291338">
    <property type="component" value="Unassembled WGS sequence"/>
</dbReference>
<protein>
    <submittedName>
        <fullName evidence="2">Uncharacterized protein</fullName>
    </submittedName>
</protein>
<dbReference type="AlphaFoldDB" id="A0A4Q7IJQ6"/>
<dbReference type="PANTHER" id="PTHR33927:SF1">
    <property type="entry name" value="TRANSMEMBRANE PROTEIN"/>
    <property type="match status" value="1"/>
</dbReference>
<name>A0A4Q7IJQ6_9GAMM</name>
<feature type="transmembrane region" description="Helical" evidence="1">
    <location>
        <begin position="28"/>
        <end position="52"/>
    </location>
</feature>
<comment type="caution">
    <text evidence="2">The sequence shown here is derived from an EMBL/GenBank/DDBJ whole genome shotgun (WGS) entry which is preliminary data.</text>
</comment>
<feature type="non-terminal residue" evidence="2">
    <location>
        <position position="84"/>
    </location>
</feature>
<organism evidence="2 3">
    <name type="scientific">Pseudoalteromonas phenolica</name>
    <dbReference type="NCBI Taxonomy" id="161398"/>
    <lineage>
        <taxon>Bacteria</taxon>
        <taxon>Pseudomonadati</taxon>
        <taxon>Pseudomonadota</taxon>
        <taxon>Gammaproteobacteria</taxon>
        <taxon>Alteromonadales</taxon>
        <taxon>Pseudoalteromonadaceae</taxon>
        <taxon>Pseudoalteromonas</taxon>
    </lineage>
</organism>
<sequence length="84" mass="10078">MGTIWYLIFVTSLYHYYFNEYTGVNLPIIITTSVIFILLILIIITALPFMRAKFHNQFEITHRLGGWTVLILFWVQMFLFLEEQ</sequence>
<evidence type="ECO:0000256" key="1">
    <source>
        <dbReference type="SAM" id="Phobius"/>
    </source>
</evidence>
<dbReference type="InterPro" id="IPR052979">
    <property type="entry name" value="Adenylate-forming_domain"/>
</dbReference>
<proteinExistence type="predicted"/>
<accession>A0A4Q7IJQ6</accession>
<keyword evidence="1" id="KW-0472">Membrane</keyword>
<dbReference type="EMBL" id="PPSX01000210">
    <property type="protein sequence ID" value="RZQ51137.1"/>
    <property type="molecule type" value="Genomic_DNA"/>
</dbReference>
<keyword evidence="1" id="KW-0812">Transmembrane</keyword>
<dbReference type="PANTHER" id="PTHR33927">
    <property type="entry name" value="TRANSMEMBRANE PROTEIN"/>
    <property type="match status" value="1"/>
</dbReference>
<feature type="transmembrane region" description="Helical" evidence="1">
    <location>
        <begin position="64"/>
        <end position="81"/>
    </location>
</feature>